<feature type="transmembrane region" description="Helical" evidence="5">
    <location>
        <begin position="244"/>
        <end position="269"/>
    </location>
</feature>
<keyword evidence="7" id="KW-1185">Reference proteome</keyword>
<feature type="transmembrane region" description="Helical" evidence="5">
    <location>
        <begin position="208"/>
        <end position="232"/>
    </location>
</feature>
<dbReference type="InterPro" id="IPR037185">
    <property type="entry name" value="EmrE-like"/>
</dbReference>
<evidence type="ECO:0000313" key="6">
    <source>
        <dbReference type="EMBL" id="ORX50291.1"/>
    </source>
</evidence>
<organism evidence="6 7">
    <name type="scientific">Piromyces finnis</name>
    <dbReference type="NCBI Taxonomy" id="1754191"/>
    <lineage>
        <taxon>Eukaryota</taxon>
        <taxon>Fungi</taxon>
        <taxon>Fungi incertae sedis</taxon>
        <taxon>Chytridiomycota</taxon>
        <taxon>Chytridiomycota incertae sedis</taxon>
        <taxon>Neocallimastigomycetes</taxon>
        <taxon>Neocallimastigales</taxon>
        <taxon>Neocallimastigaceae</taxon>
        <taxon>Piromyces</taxon>
    </lineage>
</organism>
<evidence type="ECO:0000256" key="3">
    <source>
        <dbReference type="ARBA" id="ARBA00022989"/>
    </source>
</evidence>
<dbReference type="Proteomes" id="UP000193719">
    <property type="component" value="Unassembled WGS sequence"/>
</dbReference>
<keyword evidence="4 5" id="KW-0472">Membrane</keyword>
<gene>
    <name evidence="6" type="ORF">BCR36DRAFT_404432</name>
</gene>
<name>A0A1Y1V980_9FUNG</name>
<dbReference type="AlphaFoldDB" id="A0A1Y1V980"/>
<keyword evidence="3 5" id="KW-1133">Transmembrane helix</keyword>
<reference evidence="6 7" key="2">
    <citation type="submission" date="2016-08" db="EMBL/GenBank/DDBJ databases">
        <title>Pervasive Adenine N6-methylation of Active Genes in Fungi.</title>
        <authorList>
            <consortium name="DOE Joint Genome Institute"/>
            <person name="Mondo S.J."/>
            <person name="Dannebaum R.O."/>
            <person name="Kuo R.C."/>
            <person name="Labutti K."/>
            <person name="Haridas S."/>
            <person name="Kuo A."/>
            <person name="Salamov A."/>
            <person name="Ahrendt S.R."/>
            <person name="Lipzen A."/>
            <person name="Sullivan W."/>
            <person name="Andreopoulos W.B."/>
            <person name="Clum A."/>
            <person name="Lindquist E."/>
            <person name="Daum C."/>
            <person name="Ramamoorthy G.K."/>
            <person name="Gryganskyi A."/>
            <person name="Culley D."/>
            <person name="Magnuson J.K."/>
            <person name="James T.Y."/>
            <person name="O'Malley M.A."/>
            <person name="Stajich J.E."/>
            <person name="Spatafora J.W."/>
            <person name="Visel A."/>
            <person name="Grigoriev I.V."/>
        </authorList>
    </citation>
    <scope>NUCLEOTIDE SEQUENCE [LARGE SCALE GENOMIC DNA]</scope>
    <source>
        <strain evidence="7">finn</strain>
    </source>
</reference>
<feature type="transmembrane region" description="Helical" evidence="5">
    <location>
        <begin position="7"/>
        <end position="24"/>
    </location>
</feature>
<dbReference type="GO" id="GO:0000139">
    <property type="term" value="C:Golgi membrane"/>
    <property type="evidence" value="ECO:0007669"/>
    <property type="project" value="InterPro"/>
</dbReference>
<dbReference type="Pfam" id="PF04142">
    <property type="entry name" value="Nuc_sug_transp"/>
    <property type="match status" value="1"/>
</dbReference>
<dbReference type="PIRSF" id="PIRSF005799">
    <property type="entry name" value="UDP-gal_transpt"/>
    <property type="match status" value="1"/>
</dbReference>
<evidence type="ECO:0000256" key="1">
    <source>
        <dbReference type="ARBA" id="ARBA00004141"/>
    </source>
</evidence>
<dbReference type="EMBL" id="MCFH01000021">
    <property type="protein sequence ID" value="ORX50291.1"/>
    <property type="molecule type" value="Genomic_DNA"/>
</dbReference>
<dbReference type="SUPFAM" id="SSF103481">
    <property type="entry name" value="Multidrug resistance efflux transporter EmrE"/>
    <property type="match status" value="1"/>
</dbReference>
<protein>
    <submittedName>
        <fullName evidence="6">Nucleotide-sugar transporter</fullName>
    </submittedName>
</protein>
<evidence type="ECO:0000313" key="7">
    <source>
        <dbReference type="Proteomes" id="UP000193719"/>
    </source>
</evidence>
<keyword evidence="6" id="KW-0813">Transport</keyword>
<dbReference type="NCBIfam" id="TIGR00803">
    <property type="entry name" value="nst"/>
    <property type="match status" value="1"/>
</dbReference>
<keyword evidence="2 5" id="KW-0812">Transmembrane</keyword>
<comment type="caution">
    <text evidence="6">The sequence shown here is derived from an EMBL/GenBank/DDBJ whole genome shotgun (WGS) entry which is preliminary data.</text>
</comment>
<evidence type="ECO:0000256" key="2">
    <source>
        <dbReference type="ARBA" id="ARBA00022692"/>
    </source>
</evidence>
<dbReference type="PANTHER" id="PTHR10231">
    <property type="entry name" value="NUCLEOTIDE-SUGAR TRANSMEMBRANE TRANSPORTER"/>
    <property type="match status" value="1"/>
</dbReference>
<dbReference type="STRING" id="1754191.A0A1Y1V980"/>
<dbReference type="InterPro" id="IPR007271">
    <property type="entry name" value="Nuc_sug_transpt"/>
</dbReference>
<feature type="transmembrane region" description="Helical" evidence="5">
    <location>
        <begin position="177"/>
        <end position="196"/>
    </location>
</feature>
<accession>A0A1Y1V980</accession>
<keyword evidence="6" id="KW-0762">Sugar transport</keyword>
<evidence type="ECO:0000256" key="5">
    <source>
        <dbReference type="SAM" id="Phobius"/>
    </source>
</evidence>
<feature type="transmembrane region" description="Helical" evidence="5">
    <location>
        <begin position="276"/>
        <end position="293"/>
    </location>
</feature>
<proteinExistence type="predicted"/>
<feature type="transmembrane region" description="Helical" evidence="5">
    <location>
        <begin position="299"/>
        <end position="316"/>
    </location>
</feature>
<feature type="transmembrane region" description="Helical" evidence="5">
    <location>
        <begin position="112"/>
        <end position="133"/>
    </location>
</feature>
<dbReference type="OrthoDB" id="408493at2759"/>
<comment type="subcellular location">
    <subcellularLocation>
        <location evidence="1">Membrane</location>
        <topology evidence="1">Multi-pass membrane protein</topology>
    </subcellularLocation>
</comment>
<dbReference type="GO" id="GO:0015165">
    <property type="term" value="F:pyrimidine nucleotide-sugar transmembrane transporter activity"/>
    <property type="evidence" value="ECO:0007669"/>
    <property type="project" value="InterPro"/>
</dbReference>
<evidence type="ECO:0000256" key="4">
    <source>
        <dbReference type="ARBA" id="ARBA00023136"/>
    </source>
</evidence>
<feature type="transmembrane region" description="Helical" evidence="5">
    <location>
        <begin position="140"/>
        <end position="157"/>
    </location>
</feature>
<reference evidence="6 7" key="1">
    <citation type="submission" date="2016-08" db="EMBL/GenBank/DDBJ databases">
        <title>Genomes of anaerobic fungi encode conserved fungal cellulosomes for biomass hydrolysis.</title>
        <authorList>
            <consortium name="DOE Joint Genome Institute"/>
            <person name="Haitjema C.H."/>
            <person name="Gilmore S.P."/>
            <person name="Henske J.K."/>
            <person name="Solomon K.V."/>
            <person name="De Groot R."/>
            <person name="Kuo A."/>
            <person name="Mondo S.J."/>
            <person name="Salamov A.A."/>
            <person name="Labutti K."/>
            <person name="Zhao Z."/>
            <person name="Chiniquy J."/>
            <person name="Barry K."/>
            <person name="Brewer H.M."/>
            <person name="Purvine S.O."/>
            <person name="Wright A.T."/>
            <person name="Boxma B."/>
            <person name="Van Alen T."/>
            <person name="Hackstein J.H."/>
            <person name="Baker S.E."/>
            <person name="Grigoriev I.V."/>
            <person name="O'Malley M.A."/>
        </authorList>
    </citation>
    <scope>NUCLEOTIDE SEQUENCE [LARGE SCALE GENOMIC DNA]</scope>
    <source>
        <strain evidence="7">finn</strain>
    </source>
</reference>
<sequence length="341" mass="38687">MNGNIKWISLFILVIQNNITVSVMRHSKTLPDKYLSSTAVVCSEVLKLIVSMIIHICCRKKEITHPEKYSFKIMMNELFGKDSDCKKIMIPAVLYLIQNNIQYFAASKLDVATYQITYKMKLIMTALFSVLLLKRKLYKHQWSSIVLLAAGITMVQFPTGNKTASATNSTEIFDNFLGVFSIFIACLSSGFAGVYFEKILKNSKTTLWARNVQLSLFSVIPGFIIGCLLLDGKTIKEKGFFSGYSYWTVLTIICQAYGGIIVAFVVKYADNILKDFANSISIILSCIVSYFLFEFHITRLFSFGCCLVMFSTYLYSQPGHKKLMKNTYEKAQHSKISEFSK</sequence>